<dbReference type="Pfam" id="PF10502">
    <property type="entry name" value="Peptidase_S26"/>
    <property type="match status" value="1"/>
</dbReference>
<dbReference type="Gene3D" id="2.10.109.10">
    <property type="entry name" value="Umud Fragment, subunit A"/>
    <property type="match status" value="1"/>
</dbReference>
<accession>A0A4R1MDD6</accession>
<comment type="catalytic activity">
    <reaction evidence="1 7">
        <text>Cleavage of hydrophobic, N-terminal signal or leader sequences from secreted and periplasmic proteins.</text>
        <dbReference type="EC" id="3.4.21.89"/>
    </reaction>
</comment>
<proteinExistence type="inferred from homology"/>
<evidence type="ECO:0000256" key="6">
    <source>
        <dbReference type="PIRSR" id="PIRSR600223-1"/>
    </source>
</evidence>
<feature type="active site" evidence="6">
    <location>
        <position position="39"/>
    </location>
</feature>
<organism evidence="9 10">
    <name type="scientific">Natranaerovirga hydrolytica</name>
    <dbReference type="NCBI Taxonomy" id="680378"/>
    <lineage>
        <taxon>Bacteria</taxon>
        <taxon>Bacillati</taxon>
        <taxon>Bacillota</taxon>
        <taxon>Clostridia</taxon>
        <taxon>Lachnospirales</taxon>
        <taxon>Natranaerovirgaceae</taxon>
        <taxon>Natranaerovirga</taxon>
    </lineage>
</organism>
<dbReference type="NCBIfam" id="TIGR02227">
    <property type="entry name" value="sigpep_I_bact"/>
    <property type="match status" value="1"/>
</dbReference>
<dbReference type="Proteomes" id="UP000294545">
    <property type="component" value="Unassembled WGS sequence"/>
</dbReference>
<dbReference type="EMBL" id="SMGQ01000015">
    <property type="protein sequence ID" value="TCK90528.1"/>
    <property type="molecule type" value="Genomic_DNA"/>
</dbReference>
<evidence type="ECO:0000259" key="8">
    <source>
        <dbReference type="Pfam" id="PF10502"/>
    </source>
</evidence>
<evidence type="ECO:0000313" key="9">
    <source>
        <dbReference type="EMBL" id="TCK90528.1"/>
    </source>
</evidence>
<evidence type="ECO:0000256" key="3">
    <source>
        <dbReference type="ARBA" id="ARBA00009370"/>
    </source>
</evidence>
<comment type="subcellular location">
    <subcellularLocation>
        <location evidence="2">Cell membrane</location>
        <topology evidence="2">Single-pass type II membrane protein</topology>
    </subcellularLocation>
    <subcellularLocation>
        <location evidence="7">Membrane</location>
        <topology evidence="7">Single-pass type II membrane protein</topology>
    </subcellularLocation>
</comment>
<gene>
    <name evidence="9" type="ORF">EDC19_2297</name>
</gene>
<dbReference type="AlphaFoldDB" id="A0A4R1MDD6"/>
<dbReference type="PRINTS" id="PR00727">
    <property type="entry name" value="LEADERPTASE"/>
</dbReference>
<dbReference type="RefSeq" id="WP_132282979.1">
    <property type="nucleotide sequence ID" value="NZ_SMGQ01000015.1"/>
</dbReference>
<comment type="caution">
    <text evidence="9">The sequence shown here is derived from an EMBL/GenBank/DDBJ whole genome shotgun (WGS) entry which is preliminary data.</text>
</comment>
<keyword evidence="5 7" id="KW-0378">Hydrolase</keyword>
<keyword evidence="7" id="KW-0645">Protease</keyword>
<evidence type="ECO:0000256" key="7">
    <source>
        <dbReference type="RuleBase" id="RU362042"/>
    </source>
</evidence>
<dbReference type="InterPro" id="IPR000223">
    <property type="entry name" value="Pept_S26A_signal_pept_1"/>
</dbReference>
<evidence type="ECO:0000256" key="1">
    <source>
        <dbReference type="ARBA" id="ARBA00000677"/>
    </source>
</evidence>
<feature type="transmembrane region" description="Helical" evidence="7">
    <location>
        <begin position="12"/>
        <end position="30"/>
    </location>
</feature>
<keyword evidence="7" id="KW-0812">Transmembrane</keyword>
<evidence type="ECO:0000313" key="10">
    <source>
        <dbReference type="Proteomes" id="UP000294545"/>
    </source>
</evidence>
<reference evidence="9 10" key="1">
    <citation type="submission" date="2019-03" db="EMBL/GenBank/DDBJ databases">
        <title>Genomic Encyclopedia of Type Strains, Phase IV (KMG-IV): sequencing the most valuable type-strain genomes for metagenomic binning, comparative biology and taxonomic classification.</title>
        <authorList>
            <person name="Goeker M."/>
        </authorList>
    </citation>
    <scope>NUCLEOTIDE SEQUENCE [LARGE SCALE GENOMIC DNA]</scope>
    <source>
        <strain evidence="9 10">DSM 24176</strain>
    </source>
</reference>
<dbReference type="PANTHER" id="PTHR43390:SF1">
    <property type="entry name" value="CHLOROPLAST PROCESSING PEPTIDASE"/>
    <property type="match status" value="1"/>
</dbReference>
<dbReference type="InterPro" id="IPR019533">
    <property type="entry name" value="Peptidase_S26"/>
</dbReference>
<protein>
    <recommendedName>
        <fullName evidence="4 7">Signal peptidase I</fullName>
        <ecNumber evidence="4 7">3.4.21.89</ecNumber>
    </recommendedName>
</protein>
<dbReference type="GO" id="GO:0009003">
    <property type="term" value="F:signal peptidase activity"/>
    <property type="evidence" value="ECO:0007669"/>
    <property type="project" value="UniProtKB-EC"/>
</dbReference>
<feature type="active site" evidence="6">
    <location>
        <position position="109"/>
    </location>
</feature>
<evidence type="ECO:0000256" key="4">
    <source>
        <dbReference type="ARBA" id="ARBA00013208"/>
    </source>
</evidence>
<feature type="domain" description="Peptidase S26" evidence="8">
    <location>
        <begin position="9"/>
        <end position="185"/>
    </location>
</feature>
<dbReference type="GO" id="GO:0006465">
    <property type="term" value="P:signal peptide processing"/>
    <property type="evidence" value="ECO:0007669"/>
    <property type="project" value="InterPro"/>
</dbReference>
<sequence length="190" mass="21756">MKRVLKEVVSWVLYIAGAFVLVLVINAFLIQPTQVQGSSMEGTLNDKDRIIINKLTPNFTQSYEHGEIVVIDSRVGHERKVTDELIFNVRNNLIAYKITGHQDDYYWIKRIIGVEGDVIEFTDTEVILNGEVLEESYLDRTARYNISETIVVPEGHVFVMGDNRNISEDSRRIGSVPIENIVGKYWIKIN</sequence>
<dbReference type="OrthoDB" id="9802919at2"/>
<dbReference type="EC" id="3.4.21.89" evidence="4 7"/>
<comment type="similarity">
    <text evidence="3 7">Belongs to the peptidase S26 family.</text>
</comment>
<dbReference type="SUPFAM" id="SSF51306">
    <property type="entry name" value="LexA/Signal peptidase"/>
    <property type="match status" value="1"/>
</dbReference>
<dbReference type="CDD" id="cd06530">
    <property type="entry name" value="S26_SPase_I"/>
    <property type="match status" value="1"/>
</dbReference>
<dbReference type="InterPro" id="IPR019758">
    <property type="entry name" value="Pept_S26A_signal_pept_1_CS"/>
</dbReference>
<keyword evidence="10" id="KW-1185">Reference proteome</keyword>
<dbReference type="GO" id="GO:0005886">
    <property type="term" value="C:plasma membrane"/>
    <property type="evidence" value="ECO:0007669"/>
    <property type="project" value="UniProtKB-SubCell"/>
</dbReference>
<evidence type="ECO:0000256" key="2">
    <source>
        <dbReference type="ARBA" id="ARBA00004401"/>
    </source>
</evidence>
<dbReference type="InterPro" id="IPR036286">
    <property type="entry name" value="LexA/Signal_pep-like_sf"/>
</dbReference>
<dbReference type="PROSITE" id="PS00761">
    <property type="entry name" value="SPASE_I_3"/>
    <property type="match status" value="1"/>
</dbReference>
<name>A0A4R1MDD6_9FIRM</name>
<dbReference type="PANTHER" id="PTHR43390">
    <property type="entry name" value="SIGNAL PEPTIDASE I"/>
    <property type="match status" value="1"/>
</dbReference>
<keyword evidence="7" id="KW-0472">Membrane</keyword>
<dbReference type="GO" id="GO:0004252">
    <property type="term" value="F:serine-type endopeptidase activity"/>
    <property type="evidence" value="ECO:0007669"/>
    <property type="project" value="InterPro"/>
</dbReference>
<evidence type="ECO:0000256" key="5">
    <source>
        <dbReference type="ARBA" id="ARBA00022801"/>
    </source>
</evidence>
<keyword evidence="7" id="KW-1133">Transmembrane helix</keyword>